<gene>
    <name evidence="2" type="ORF">PGTG_10533</name>
</gene>
<dbReference type="VEuPathDB" id="FungiDB:PGTG_10533"/>
<dbReference type="Proteomes" id="UP000008783">
    <property type="component" value="Unassembled WGS sequence"/>
</dbReference>
<feature type="region of interest" description="Disordered" evidence="1">
    <location>
        <begin position="41"/>
        <end position="65"/>
    </location>
</feature>
<keyword evidence="3" id="KW-1185">Reference proteome</keyword>
<dbReference type="KEGG" id="pgr:PGTG_10533"/>
<evidence type="ECO:0000313" key="2">
    <source>
        <dbReference type="EMBL" id="EFP84155.2"/>
    </source>
</evidence>
<dbReference type="GeneID" id="10545333"/>
<dbReference type="RefSeq" id="XP_003328574.2">
    <property type="nucleotide sequence ID" value="XM_003328526.2"/>
</dbReference>
<name>E3KIN0_PUCGT</name>
<evidence type="ECO:0000313" key="3">
    <source>
        <dbReference type="Proteomes" id="UP000008783"/>
    </source>
</evidence>
<dbReference type="HOGENOM" id="CLU_1787773_0_0_1"/>
<dbReference type="InParanoid" id="E3KIN0"/>
<reference evidence="3" key="2">
    <citation type="journal article" date="2011" name="Proc. Natl. Acad. Sci. U.S.A.">
        <title>Obligate biotrophy features unraveled by the genomic analysis of rust fungi.</title>
        <authorList>
            <person name="Duplessis S."/>
            <person name="Cuomo C.A."/>
            <person name="Lin Y.-C."/>
            <person name="Aerts A."/>
            <person name="Tisserant E."/>
            <person name="Veneault-Fourrey C."/>
            <person name="Joly D.L."/>
            <person name="Hacquard S."/>
            <person name="Amselem J."/>
            <person name="Cantarel B.L."/>
            <person name="Chiu R."/>
            <person name="Coutinho P.M."/>
            <person name="Feau N."/>
            <person name="Field M."/>
            <person name="Frey P."/>
            <person name="Gelhaye E."/>
            <person name="Goldberg J."/>
            <person name="Grabherr M.G."/>
            <person name="Kodira C.D."/>
            <person name="Kohler A."/>
            <person name="Kuees U."/>
            <person name="Lindquist E.A."/>
            <person name="Lucas S.M."/>
            <person name="Mago R."/>
            <person name="Mauceli E."/>
            <person name="Morin E."/>
            <person name="Murat C."/>
            <person name="Pangilinan J.L."/>
            <person name="Park R."/>
            <person name="Pearson M."/>
            <person name="Quesneville H."/>
            <person name="Rouhier N."/>
            <person name="Sakthikumar S."/>
            <person name="Salamov A.A."/>
            <person name="Schmutz J."/>
            <person name="Selles B."/>
            <person name="Shapiro H."/>
            <person name="Tanguay P."/>
            <person name="Tuskan G.A."/>
            <person name="Henrissat B."/>
            <person name="Van de Peer Y."/>
            <person name="Rouze P."/>
            <person name="Ellis J.G."/>
            <person name="Dodds P.N."/>
            <person name="Schein J.E."/>
            <person name="Zhong S."/>
            <person name="Hamelin R.C."/>
            <person name="Grigoriev I.V."/>
            <person name="Szabo L.J."/>
            <person name="Martin F."/>
        </authorList>
    </citation>
    <scope>NUCLEOTIDE SEQUENCE [LARGE SCALE GENOMIC DNA]</scope>
    <source>
        <strain evidence="3">CRL 75-36-700-3 / race SCCL</strain>
    </source>
</reference>
<dbReference type="OrthoDB" id="674642at2759"/>
<proteinExistence type="predicted"/>
<accession>E3KIN0</accession>
<protein>
    <submittedName>
        <fullName evidence="2">Uncharacterized protein</fullName>
    </submittedName>
</protein>
<sequence length="145" mass="16778">MDEDAVILQMILRRRQAAARFRTSINAMLEITPMLLDDDEDEIELPSHGGSHPGKQPNRPRDFEGSYNKLMQHYFSAQPLYNEEIFRRRFRMGICRLNRAVPSFNSRPLTLVLNAQLIRIESTETVALQSKHRAIQRKSPPHGIP</sequence>
<evidence type="ECO:0000256" key="1">
    <source>
        <dbReference type="SAM" id="MobiDB-lite"/>
    </source>
</evidence>
<dbReference type="EMBL" id="DS178289">
    <property type="protein sequence ID" value="EFP84155.2"/>
    <property type="molecule type" value="Genomic_DNA"/>
</dbReference>
<reference key="1">
    <citation type="submission" date="2007-01" db="EMBL/GenBank/DDBJ databases">
        <title>The Genome Sequence of Puccinia graminis f. sp. tritici Strain CRL 75-36-700-3.</title>
        <authorList>
            <consortium name="The Broad Institute Genome Sequencing Platform"/>
            <person name="Birren B."/>
            <person name="Lander E."/>
            <person name="Galagan J."/>
            <person name="Nusbaum C."/>
            <person name="Devon K."/>
            <person name="Cuomo C."/>
            <person name="Jaffe D."/>
            <person name="Butler J."/>
            <person name="Alvarez P."/>
            <person name="Gnerre S."/>
            <person name="Grabherr M."/>
            <person name="Mauceli E."/>
            <person name="Brockman W."/>
            <person name="Young S."/>
            <person name="LaButti K."/>
            <person name="Sykes S."/>
            <person name="DeCaprio D."/>
            <person name="Crawford M."/>
            <person name="Koehrsen M."/>
            <person name="Engels R."/>
            <person name="Montgomery P."/>
            <person name="Pearson M."/>
            <person name="Howarth C."/>
            <person name="Larson L."/>
            <person name="White J."/>
            <person name="Zeng Q."/>
            <person name="Kodira C."/>
            <person name="Yandava C."/>
            <person name="Alvarado L."/>
            <person name="O'Leary S."/>
            <person name="Szabo L."/>
            <person name="Dean R."/>
            <person name="Schein J."/>
        </authorList>
    </citation>
    <scope>NUCLEOTIDE SEQUENCE</scope>
    <source>
        <strain>CRL 75-36-700-3</strain>
    </source>
</reference>
<dbReference type="AlphaFoldDB" id="E3KIN0"/>
<organism evidence="2 3">
    <name type="scientific">Puccinia graminis f. sp. tritici (strain CRL 75-36-700-3 / race SCCL)</name>
    <name type="common">Black stem rust fungus</name>
    <dbReference type="NCBI Taxonomy" id="418459"/>
    <lineage>
        <taxon>Eukaryota</taxon>
        <taxon>Fungi</taxon>
        <taxon>Dikarya</taxon>
        <taxon>Basidiomycota</taxon>
        <taxon>Pucciniomycotina</taxon>
        <taxon>Pucciniomycetes</taxon>
        <taxon>Pucciniales</taxon>
        <taxon>Pucciniaceae</taxon>
        <taxon>Puccinia</taxon>
    </lineage>
</organism>